<evidence type="ECO:0000256" key="1">
    <source>
        <dbReference type="SAM" id="SignalP"/>
    </source>
</evidence>
<evidence type="ECO:0000259" key="2">
    <source>
        <dbReference type="Pfam" id="PF04945"/>
    </source>
</evidence>
<dbReference type="EMBL" id="SNYH01000002">
    <property type="protein sequence ID" value="TDQ28658.1"/>
    <property type="molecule type" value="Genomic_DNA"/>
</dbReference>
<proteinExistence type="predicted"/>
<feature type="chain" id="PRO_5020492369" evidence="1">
    <location>
        <begin position="19"/>
        <end position="144"/>
    </location>
</feature>
<dbReference type="InterPro" id="IPR007029">
    <property type="entry name" value="YHS_dom"/>
</dbReference>
<dbReference type="RefSeq" id="WP_133535186.1">
    <property type="nucleotide sequence ID" value="NZ_SNYH01000002.1"/>
</dbReference>
<feature type="domain" description="YHS" evidence="2">
    <location>
        <begin position="44"/>
        <end position="82"/>
    </location>
</feature>
<dbReference type="OrthoDB" id="344729at2"/>
<dbReference type="Proteomes" id="UP000295390">
    <property type="component" value="Unassembled WGS sequence"/>
</dbReference>
<accession>A0A4R6TFB7</accession>
<comment type="caution">
    <text evidence="3">The sequence shown here is derived from an EMBL/GenBank/DDBJ whole genome shotgun (WGS) entry which is preliminary data.</text>
</comment>
<dbReference type="Pfam" id="PF04945">
    <property type="entry name" value="YHS"/>
    <property type="match status" value="1"/>
</dbReference>
<dbReference type="NCBIfam" id="NF041384">
    <property type="entry name" value="YHS_seleno_dom"/>
    <property type="match status" value="1"/>
</dbReference>
<evidence type="ECO:0000313" key="4">
    <source>
        <dbReference type="Proteomes" id="UP000295390"/>
    </source>
</evidence>
<keyword evidence="4" id="KW-1185">Reference proteome</keyword>
<dbReference type="AlphaFoldDB" id="A0A4R6TFB7"/>
<organism evidence="3 4">
    <name type="scientific">Tenacibaculum caenipelagi</name>
    <dbReference type="NCBI Taxonomy" id="1325435"/>
    <lineage>
        <taxon>Bacteria</taxon>
        <taxon>Pseudomonadati</taxon>
        <taxon>Bacteroidota</taxon>
        <taxon>Flavobacteriia</taxon>
        <taxon>Flavobacteriales</taxon>
        <taxon>Flavobacteriaceae</taxon>
        <taxon>Tenacibaculum</taxon>
    </lineage>
</organism>
<name>A0A4R6TFB7_9FLAO</name>
<keyword evidence="1" id="KW-0732">Signal</keyword>
<gene>
    <name evidence="3" type="ORF">DFQ07_1036</name>
</gene>
<reference evidence="3 4" key="1">
    <citation type="submission" date="2019-03" db="EMBL/GenBank/DDBJ databases">
        <title>Genomic Encyclopedia of Type Strains, Phase III (KMG-III): the genomes of soil and plant-associated and newly described type strains.</title>
        <authorList>
            <person name="Whitman W."/>
        </authorList>
    </citation>
    <scope>NUCLEOTIDE SEQUENCE [LARGE SCALE GENOMIC DNA]</scope>
    <source>
        <strain evidence="3 4">CECT 8283</strain>
    </source>
</reference>
<feature type="signal peptide" evidence="1">
    <location>
        <begin position="1"/>
        <end position="18"/>
    </location>
</feature>
<sequence length="144" mass="16638">MKNILTLLFLIISTSLIAQKTDYNTKKGYVAEGYDVVSYFKKIVKKGKNEFSTTYDGVKFKFSSEKNLVLFKENPTKYVPQYGGYCAYAMGKKGEKVSIDPETYEIRDGKLYLFYNSWGTNTFNLWLKEGPEKLKKKADINWGK</sequence>
<protein>
    <submittedName>
        <fullName evidence="3">YHS domain-containing protein</fullName>
    </submittedName>
</protein>
<evidence type="ECO:0000313" key="3">
    <source>
        <dbReference type="EMBL" id="TDQ28658.1"/>
    </source>
</evidence>